<dbReference type="RefSeq" id="XP_037216715.1">
    <property type="nucleotide sequence ID" value="XM_037367321.1"/>
</dbReference>
<reference evidence="1" key="1">
    <citation type="submission" date="2020-05" db="EMBL/GenBank/DDBJ databases">
        <title>Mycena genomes resolve the evolution of fungal bioluminescence.</title>
        <authorList>
            <person name="Tsai I.J."/>
        </authorList>
    </citation>
    <scope>NUCLEOTIDE SEQUENCE</scope>
    <source>
        <strain evidence="1">171206Taipei</strain>
    </source>
</reference>
<dbReference type="AlphaFoldDB" id="A0A8H6VVF4"/>
<keyword evidence="2" id="KW-1185">Reference proteome</keyword>
<dbReference type="GeneID" id="59349837"/>
<organism evidence="1 2">
    <name type="scientific">Mycena indigotica</name>
    <dbReference type="NCBI Taxonomy" id="2126181"/>
    <lineage>
        <taxon>Eukaryota</taxon>
        <taxon>Fungi</taxon>
        <taxon>Dikarya</taxon>
        <taxon>Basidiomycota</taxon>
        <taxon>Agaricomycotina</taxon>
        <taxon>Agaricomycetes</taxon>
        <taxon>Agaricomycetidae</taxon>
        <taxon>Agaricales</taxon>
        <taxon>Marasmiineae</taxon>
        <taxon>Mycenaceae</taxon>
        <taxon>Mycena</taxon>
    </lineage>
</organism>
<sequence>MDHWAAAALPGHLSPLGVAWDWARASPALSAPTLEVVVLVVDAMGSTIQVYRTSARRREDTAEKAQVSGGLWSRLWFVGRSLPKTVTPPKPHVDSDTADLLQRTAQLLCDAGETYAQLLTEPDLDKSRVDDLLDRIRTWTATMVAKSTPLHSLIPDHGIF</sequence>
<accession>A0A8H6VVF4</accession>
<proteinExistence type="predicted"/>
<evidence type="ECO:0000313" key="2">
    <source>
        <dbReference type="Proteomes" id="UP000636479"/>
    </source>
</evidence>
<comment type="caution">
    <text evidence="1">The sequence shown here is derived from an EMBL/GenBank/DDBJ whole genome shotgun (WGS) entry which is preliminary data.</text>
</comment>
<name>A0A8H6VVF4_9AGAR</name>
<protein>
    <submittedName>
        <fullName evidence="1">Uncharacterized protein</fullName>
    </submittedName>
</protein>
<gene>
    <name evidence="1" type="ORF">MIND_01074700</name>
</gene>
<evidence type="ECO:0000313" key="1">
    <source>
        <dbReference type="EMBL" id="KAF7295352.1"/>
    </source>
</evidence>
<dbReference type="Proteomes" id="UP000636479">
    <property type="component" value="Unassembled WGS sequence"/>
</dbReference>
<dbReference type="EMBL" id="JACAZF010000009">
    <property type="protein sequence ID" value="KAF7295352.1"/>
    <property type="molecule type" value="Genomic_DNA"/>
</dbReference>